<dbReference type="EMBL" id="JADOUF010000001">
    <property type="protein sequence ID" value="MBG6133812.1"/>
    <property type="molecule type" value="Genomic_DNA"/>
</dbReference>
<sequence>MSESTGDARVDSALTLLNEAATAPLAEQVTAFEAVHRALQDTLASVDES</sequence>
<dbReference type="Proteomes" id="UP000622552">
    <property type="component" value="Unassembled WGS sequence"/>
</dbReference>
<dbReference type="AlphaFoldDB" id="A0A8J7KMB0"/>
<name>A0A8J7KMB0_9ACTN</name>
<protein>
    <submittedName>
        <fullName evidence="1">Uncharacterized protein</fullName>
    </submittedName>
</protein>
<organism evidence="1 2">
    <name type="scientific">Longispora fulva</name>
    <dbReference type="NCBI Taxonomy" id="619741"/>
    <lineage>
        <taxon>Bacteria</taxon>
        <taxon>Bacillati</taxon>
        <taxon>Actinomycetota</taxon>
        <taxon>Actinomycetes</taxon>
        <taxon>Micromonosporales</taxon>
        <taxon>Micromonosporaceae</taxon>
        <taxon>Longispora</taxon>
    </lineage>
</organism>
<reference evidence="1" key="1">
    <citation type="submission" date="2020-11" db="EMBL/GenBank/DDBJ databases">
        <title>Sequencing the genomes of 1000 actinobacteria strains.</title>
        <authorList>
            <person name="Klenk H.-P."/>
        </authorList>
    </citation>
    <scope>NUCLEOTIDE SEQUENCE</scope>
    <source>
        <strain evidence="1">DSM 45356</strain>
    </source>
</reference>
<accession>A0A8J7KMB0</accession>
<dbReference type="RefSeq" id="WP_197001127.1">
    <property type="nucleotide sequence ID" value="NZ_BONS01000032.1"/>
</dbReference>
<evidence type="ECO:0000313" key="1">
    <source>
        <dbReference type="EMBL" id="MBG6133812.1"/>
    </source>
</evidence>
<proteinExistence type="predicted"/>
<comment type="caution">
    <text evidence="1">The sequence shown here is derived from an EMBL/GenBank/DDBJ whole genome shotgun (WGS) entry which is preliminary data.</text>
</comment>
<evidence type="ECO:0000313" key="2">
    <source>
        <dbReference type="Proteomes" id="UP000622552"/>
    </source>
</evidence>
<gene>
    <name evidence="1" type="ORF">IW245_000006</name>
</gene>
<keyword evidence="2" id="KW-1185">Reference proteome</keyword>